<keyword evidence="1" id="KW-0732">Signal</keyword>
<protein>
    <submittedName>
        <fullName evidence="2">Uncharacterized protein</fullName>
    </submittedName>
</protein>
<evidence type="ECO:0000313" key="2">
    <source>
        <dbReference type="EMBL" id="MEU2122193.1"/>
    </source>
</evidence>
<dbReference type="Proteomes" id="UP001550535">
    <property type="component" value="Unassembled WGS sequence"/>
</dbReference>
<evidence type="ECO:0000313" key="3">
    <source>
        <dbReference type="Proteomes" id="UP001550535"/>
    </source>
</evidence>
<dbReference type="RefSeq" id="WP_063017853.1">
    <property type="nucleotide sequence ID" value="NZ_JBEYBR010000019.1"/>
</dbReference>
<dbReference type="EMBL" id="JBEYBR010000019">
    <property type="protein sequence ID" value="MEU2122193.1"/>
    <property type="molecule type" value="Genomic_DNA"/>
</dbReference>
<feature type="signal peptide" evidence="1">
    <location>
        <begin position="1"/>
        <end position="28"/>
    </location>
</feature>
<sequence length="60" mass="5750">MITKATQAIAATALVLAMGAFFAPAASAAPASPAPTTDALGSVAVCLNVPLGSVSISFCI</sequence>
<accession>A0ABV2X8G4</accession>
<keyword evidence="3" id="KW-1185">Reference proteome</keyword>
<evidence type="ECO:0000256" key="1">
    <source>
        <dbReference type="SAM" id="SignalP"/>
    </source>
</evidence>
<organism evidence="2 3">
    <name type="scientific">Nocardia niwae</name>
    <dbReference type="NCBI Taxonomy" id="626084"/>
    <lineage>
        <taxon>Bacteria</taxon>
        <taxon>Bacillati</taxon>
        <taxon>Actinomycetota</taxon>
        <taxon>Actinomycetes</taxon>
        <taxon>Mycobacteriales</taxon>
        <taxon>Nocardiaceae</taxon>
        <taxon>Nocardia</taxon>
    </lineage>
</organism>
<gene>
    <name evidence="2" type="ORF">ABZ507_10195</name>
</gene>
<feature type="chain" id="PRO_5047222719" evidence="1">
    <location>
        <begin position="29"/>
        <end position="60"/>
    </location>
</feature>
<comment type="caution">
    <text evidence="2">The sequence shown here is derived from an EMBL/GenBank/DDBJ whole genome shotgun (WGS) entry which is preliminary data.</text>
</comment>
<reference evidence="2 3" key="1">
    <citation type="submission" date="2024-06" db="EMBL/GenBank/DDBJ databases">
        <title>The Natural Products Discovery Center: Release of the First 8490 Sequenced Strains for Exploring Actinobacteria Biosynthetic Diversity.</title>
        <authorList>
            <person name="Kalkreuter E."/>
            <person name="Kautsar S.A."/>
            <person name="Yang D."/>
            <person name="Bader C.D."/>
            <person name="Teijaro C.N."/>
            <person name="Fluegel L."/>
            <person name="Davis C.M."/>
            <person name="Simpson J.R."/>
            <person name="Lauterbach L."/>
            <person name="Steele A.D."/>
            <person name="Gui C."/>
            <person name="Meng S."/>
            <person name="Li G."/>
            <person name="Viehrig K."/>
            <person name="Ye F."/>
            <person name="Su P."/>
            <person name="Kiefer A.F."/>
            <person name="Nichols A."/>
            <person name="Cepeda A.J."/>
            <person name="Yan W."/>
            <person name="Fan B."/>
            <person name="Jiang Y."/>
            <person name="Adhikari A."/>
            <person name="Zheng C.-J."/>
            <person name="Schuster L."/>
            <person name="Cowan T.M."/>
            <person name="Smanski M.J."/>
            <person name="Chevrette M.G."/>
            <person name="De Carvalho L.P.S."/>
            <person name="Shen B."/>
        </authorList>
    </citation>
    <scope>NUCLEOTIDE SEQUENCE [LARGE SCALE GENOMIC DNA]</scope>
    <source>
        <strain evidence="2 3">NPDC019434</strain>
    </source>
</reference>
<name>A0ABV2X8G4_9NOCA</name>
<proteinExistence type="predicted"/>